<dbReference type="SMART" id="SM00950">
    <property type="entry name" value="Piwi"/>
    <property type="match status" value="1"/>
</dbReference>
<dbReference type="SUPFAM" id="SSF53098">
    <property type="entry name" value="Ribonuclease H-like"/>
    <property type="match status" value="1"/>
</dbReference>
<proteinExistence type="predicted"/>
<feature type="domain" description="PAZ" evidence="2">
    <location>
        <begin position="241"/>
        <end position="350"/>
    </location>
</feature>
<dbReference type="Proteomes" id="UP001465976">
    <property type="component" value="Unassembled WGS sequence"/>
</dbReference>
<evidence type="ECO:0000259" key="2">
    <source>
        <dbReference type="PROSITE" id="PS50821"/>
    </source>
</evidence>
<dbReference type="InterPro" id="IPR003100">
    <property type="entry name" value="PAZ_dom"/>
</dbReference>
<dbReference type="Pfam" id="PF16486">
    <property type="entry name" value="ArgoN"/>
    <property type="match status" value="1"/>
</dbReference>
<comment type="caution">
    <text evidence="4">The sequence shown here is derived from an EMBL/GenBank/DDBJ whole genome shotgun (WGS) entry which is preliminary data.</text>
</comment>
<sequence length="863" mass="95648">MYHRGGSGQPYPSRGRGNFRPPGGPGQRGGRPGGNFAGASGGGTAVRTNCFEITTLPTREYHQYNVEIMPEMRDFTRRQTIIRKLETVVAPEIFSSQLIYDGRNLLYVAAALELPGASGTFNVSMSASNAKPVPGAKGTFQVRITKTQGEVIRPSRNPHTQTEINTVTNLVQLLIKQHPNKTNPHNARAYFTENDTRLVPNSGLELWRGYFQSVRPTIGRLLINVDTTIAAVYRAGPLEELAMQYLNSNNARGLDIPRSSPAFKALESFLKKVKIITKHTKRTKTIRALEPKAGEYKFTDRNGIEVSVAEYLQRAYNVNVQYKTIVGVNLSGPNSDHPEILPLELCDVLPGQLFRRKLPEMVTAAAVDFAKMKPDQRLAMVRDRNGPLDTYCTSEYIAESGMVINTTPITVGGRLLDAPSVLFQQPVDLKNGAWNVLRQRLNKPVSMNLWAAVSFVDSIRGDRLSPKMQELAGCCQTLGMMDIISGNGNNPEQALDQLLEAAGGQPRAKDLIILVVLPQTAAGLRARVKYWSDVRRGVRTQCFRESKIRGANNQYHNNIALKLNARLGGVNFLARSAAMDNFRREPSMILGADVGHPAPGLQRPSISSLVWSTDPEATKYSSTTRIQAPRLEYIADLQEMAEMAIRDFMTAHKVQPMRLIFFRDGVSEGEFETVARQEIEAIESVWKTKNIKNPPKLTYIIVGKRHHVAFFPEGGSQMNDINGSGVKGTGNCKPGFVVDRELANPFPQADFYLQSHAAIIGTSRSSHYTLIKDDNKIGQEGQELAFSLCHVYAKATRSVSIPAPVYYADLVCQRMAFHLPHESDFSFSDNASIASGSKELDLDAWKGEFKAVNDNVKRSMYFL</sequence>
<dbReference type="Gene3D" id="3.40.50.2300">
    <property type="match status" value="1"/>
</dbReference>
<feature type="domain" description="Piwi" evidence="3">
    <location>
        <begin position="512"/>
        <end position="820"/>
    </location>
</feature>
<dbReference type="Gene3D" id="2.170.260.10">
    <property type="entry name" value="paz domain"/>
    <property type="match status" value="1"/>
</dbReference>
<accession>A0ABR3FX27</accession>
<feature type="compositionally biased region" description="Low complexity" evidence="1">
    <location>
        <begin position="12"/>
        <end position="21"/>
    </location>
</feature>
<dbReference type="InterPro" id="IPR036397">
    <property type="entry name" value="RNaseH_sf"/>
</dbReference>
<dbReference type="Pfam" id="PF02171">
    <property type="entry name" value="Piwi"/>
    <property type="match status" value="1"/>
</dbReference>
<evidence type="ECO:0000313" key="4">
    <source>
        <dbReference type="EMBL" id="KAL0580091.1"/>
    </source>
</evidence>
<dbReference type="CDD" id="cd02846">
    <property type="entry name" value="PAZ_argonaute_like"/>
    <property type="match status" value="1"/>
</dbReference>
<dbReference type="SMART" id="SM01163">
    <property type="entry name" value="DUF1785"/>
    <property type="match status" value="1"/>
</dbReference>
<evidence type="ECO:0000259" key="3">
    <source>
        <dbReference type="PROSITE" id="PS50822"/>
    </source>
</evidence>
<organism evidence="4 5">
    <name type="scientific">Marasmius crinis-equi</name>
    <dbReference type="NCBI Taxonomy" id="585013"/>
    <lineage>
        <taxon>Eukaryota</taxon>
        <taxon>Fungi</taxon>
        <taxon>Dikarya</taxon>
        <taxon>Basidiomycota</taxon>
        <taxon>Agaricomycotina</taxon>
        <taxon>Agaricomycetes</taxon>
        <taxon>Agaricomycetidae</taxon>
        <taxon>Agaricales</taxon>
        <taxon>Marasmiineae</taxon>
        <taxon>Marasmiaceae</taxon>
        <taxon>Marasmius</taxon>
    </lineage>
</organism>
<protein>
    <recommendedName>
        <fullName evidence="6">Argonaute-like protein</fullName>
    </recommendedName>
</protein>
<dbReference type="InterPro" id="IPR032474">
    <property type="entry name" value="Argonaute_N"/>
</dbReference>
<keyword evidence="5" id="KW-1185">Reference proteome</keyword>
<dbReference type="PROSITE" id="PS50821">
    <property type="entry name" value="PAZ"/>
    <property type="match status" value="1"/>
</dbReference>
<gene>
    <name evidence="4" type="ORF">V5O48_001950</name>
</gene>
<dbReference type="InterPro" id="IPR012337">
    <property type="entry name" value="RNaseH-like_sf"/>
</dbReference>
<evidence type="ECO:0000256" key="1">
    <source>
        <dbReference type="SAM" id="MobiDB-lite"/>
    </source>
</evidence>
<dbReference type="Pfam" id="PF02170">
    <property type="entry name" value="PAZ"/>
    <property type="match status" value="1"/>
</dbReference>
<dbReference type="SUPFAM" id="SSF101690">
    <property type="entry name" value="PAZ domain"/>
    <property type="match status" value="1"/>
</dbReference>
<name>A0ABR3FX27_9AGAR</name>
<evidence type="ECO:0008006" key="6">
    <source>
        <dbReference type="Google" id="ProtNLM"/>
    </source>
</evidence>
<dbReference type="PROSITE" id="PS50822">
    <property type="entry name" value="PIWI"/>
    <property type="match status" value="1"/>
</dbReference>
<evidence type="ECO:0000313" key="5">
    <source>
        <dbReference type="Proteomes" id="UP001465976"/>
    </source>
</evidence>
<dbReference type="InterPro" id="IPR003165">
    <property type="entry name" value="Piwi"/>
</dbReference>
<feature type="compositionally biased region" description="Gly residues" evidence="1">
    <location>
        <begin position="25"/>
        <end position="41"/>
    </location>
</feature>
<reference evidence="4 5" key="1">
    <citation type="submission" date="2024-02" db="EMBL/GenBank/DDBJ databases">
        <title>A draft genome for the cacao thread blight pathogen Marasmius crinis-equi.</title>
        <authorList>
            <person name="Cohen S.P."/>
            <person name="Baruah I.K."/>
            <person name="Amoako-Attah I."/>
            <person name="Bukari Y."/>
            <person name="Meinhardt L.W."/>
            <person name="Bailey B.A."/>
        </authorList>
    </citation>
    <scope>NUCLEOTIDE SEQUENCE [LARGE SCALE GENOMIC DNA]</scope>
    <source>
        <strain evidence="4 5">GH-76</strain>
    </source>
</reference>
<dbReference type="InterPro" id="IPR014811">
    <property type="entry name" value="ArgoL1"/>
</dbReference>
<dbReference type="EMBL" id="JBAHYK010000040">
    <property type="protein sequence ID" value="KAL0580091.1"/>
    <property type="molecule type" value="Genomic_DNA"/>
</dbReference>
<dbReference type="Pfam" id="PF08699">
    <property type="entry name" value="ArgoL1"/>
    <property type="match status" value="1"/>
</dbReference>
<dbReference type="InterPro" id="IPR036085">
    <property type="entry name" value="PAZ_dom_sf"/>
</dbReference>
<dbReference type="PANTHER" id="PTHR22891">
    <property type="entry name" value="EUKARYOTIC TRANSLATION INITIATION FACTOR 2C"/>
    <property type="match status" value="1"/>
</dbReference>
<dbReference type="Gene3D" id="3.30.420.10">
    <property type="entry name" value="Ribonuclease H-like superfamily/Ribonuclease H"/>
    <property type="match status" value="1"/>
</dbReference>
<feature type="region of interest" description="Disordered" evidence="1">
    <location>
        <begin position="1"/>
        <end position="41"/>
    </location>
</feature>